<protein>
    <submittedName>
        <fullName evidence="1">Uncharacterized protein</fullName>
    </submittedName>
</protein>
<accession>A0ABU8GVB0</accession>
<sequence>AMSAAEIQSFLDAKIGACENGKCLNVLQTGVSSRDAWVSQATGQLVCSAIRGGTMPVSELIYRVQVACGISAKAILVILQKEQGLTTSSAPS</sequence>
<gene>
    <name evidence="1" type="ORF">WB403_49505</name>
</gene>
<evidence type="ECO:0000313" key="1">
    <source>
        <dbReference type="EMBL" id="MEI5617146.1"/>
    </source>
</evidence>
<reference evidence="1 2" key="1">
    <citation type="submission" date="2024-03" db="EMBL/GenBank/DDBJ databases">
        <title>First Report of Pectobacterium brasiliscabiei causing potato scab in china.</title>
        <authorList>
            <person name="Handique U."/>
        </authorList>
    </citation>
    <scope>NUCLEOTIDE SEQUENCE [LARGE SCALE GENOMIC DNA]</scope>
    <source>
        <strain evidence="1 2">ZRIMU1503</strain>
    </source>
</reference>
<keyword evidence="2" id="KW-1185">Reference proteome</keyword>
<name>A0ABU8GVB0_9ACTN</name>
<feature type="non-terminal residue" evidence="1">
    <location>
        <position position="1"/>
    </location>
</feature>
<dbReference type="EMBL" id="JBBAYM010000264">
    <property type="protein sequence ID" value="MEI5617146.1"/>
    <property type="molecule type" value="Genomic_DNA"/>
</dbReference>
<organism evidence="1 2">
    <name type="scientific">Streptomyces brasiliscabiei</name>
    <dbReference type="NCBI Taxonomy" id="2736302"/>
    <lineage>
        <taxon>Bacteria</taxon>
        <taxon>Bacillati</taxon>
        <taxon>Actinomycetota</taxon>
        <taxon>Actinomycetes</taxon>
        <taxon>Kitasatosporales</taxon>
        <taxon>Streptomycetaceae</taxon>
        <taxon>Streptomyces</taxon>
    </lineage>
</organism>
<dbReference type="RefSeq" id="WP_336559051.1">
    <property type="nucleotide sequence ID" value="NZ_JBBAYM010000264.1"/>
</dbReference>
<proteinExistence type="predicted"/>
<comment type="caution">
    <text evidence="1">The sequence shown here is derived from an EMBL/GenBank/DDBJ whole genome shotgun (WGS) entry which is preliminary data.</text>
</comment>
<dbReference type="Proteomes" id="UP001365781">
    <property type="component" value="Unassembled WGS sequence"/>
</dbReference>
<evidence type="ECO:0000313" key="2">
    <source>
        <dbReference type="Proteomes" id="UP001365781"/>
    </source>
</evidence>
<feature type="non-terminal residue" evidence="1">
    <location>
        <position position="92"/>
    </location>
</feature>